<protein>
    <submittedName>
        <fullName evidence="1">4-hydroxyacetophenone monooxygenase</fullName>
        <ecNumber evidence="1">1.14.13.84</ecNumber>
    </submittedName>
</protein>
<name>A0ABV2Q215_9BURK</name>
<dbReference type="EC" id="1.14.13.84" evidence="1"/>
<dbReference type="PANTHER" id="PTHR42877:SF4">
    <property type="entry name" value="FAD_NAD(P)-BINDING DOMAIN-CONTAINING PROTEIN-RELATED"/>
    <property type="match status" value="1"/>
</dbReference>
<dbReference type="Proteomes" id="UP001549320">
    <property type="component" value="Unassembled WGS sequence"/>
</dbReference>
<dbReference type="Pfam" id="PF13738">
    <property type="entry name" value="Pyr_redox_3"/>
    <property type="match status" value="1"/>
</dbReference>
<organism evidence="1 2">
    <name type="scientific">Ottowia thiooxydans</name>
    <dbReference type="NCBI Taxonomy" id="219182"/>
    <lineage>
        <taxon>Bacteria</taxon>
        <taxon>Pseudomonadati</taxon>
        <taxon>Pseudomonadota</taxon>
        <taxon>Betaproteobacteria</taxon>
        <taxon>Burkholderiales</taxon>
        <taxon>Comamonadaceae</taxon>
        <taxon>Ottowia</taxon>
    </lineage>
</organism>
<sequence>MTETKMDPMIESACRNEALLRQSLEDADVVPALMVLAQLTDESALLEEAAPYIEGAWSYQQKIPPELAKRIRERLIGVLQDYAQSERPVPRVVPDERLQRIMSVGAGQQVPASYVPLLIEEMRLADQDPRAVHWHSGQAPESVEDFRVVVIGAGLSGICAGIRLRQAGIPFVILEKNHEMVGTWFENDYPGCGVDTPNHFYSFSFNPKNDWSHHFAKRDEIFEYFRDTAELHDLRRHVRFGVEVTRLQYHQNVGTWSIELRKEDGALETLDAQAVISAVGLLNRPALPAIEGLDEFAGPSFHTARWDHGVDLKDKRVAMIGTGASAMQAGPEIAPHVAKLTLFQRSPHWAAHNPNYHKPVSAGQQWALENIPLFTEWCRFLLFWAGSDGFHDTLQVDPDWTQPELSLNRDNHAMREVLISHIRRELEDDEELIAKCVPNYPPYGKRMLRDNHWYRTLRRPNVALENGPIERITNDAVVMQDGTRHEVDVLILATGFHAGKVLWPLEISGRDGLNLADAWKGENPRAYKGMTMPGFPNLFVICGPNTALAHGGSLVFHTECQVKYIMQALRAMLENDWQAIEVREDIHDRYNDEVDERCRGMVWSHPGVSSWYKNSENRVTITSPWKLVDYWELTREFEPDDYLVTPSAIVPAISPAIAIVNDPADQSTDEAAGQSA</sequence>
<keyword evidence="1" id="KW-0560">Oxidoreductase</keyword>
<evidence type="ECO:0000313" key="1">
    <source>
        <dbReference type="EMBL" id="MET4575056.1"/>
    </source>
</evidence>
<comment type="caution">
    <text evidence="1">The sequence shown here is derived from an EMBL/GenBank/DDBJ whole genome shotgun (WGS) entry which is preliminary data.</text>
</comment>
<reference evidence="1 2" key="1">
    <citation type="submission" date="2024-06" db="EMBL/GenBank/DDBJ databases">
        <title>Sorghum-associated microbial communities from plants grown in Nebraska, USA.</title>
        <authorList>
            <person name="Schachtman D."/>
        </authorList>
    </citation>
    <scope>NUCLEOTIDE SEQUENCE [LARGE SCALE GENOMIC DNA]</scope>
    <source>
        <strain evidence="1 2">2709</strain>
    </source>
</reference>
<keyword evidence="1" id="KW-0503">Monooxygenase</keyword>
<dbReference type="InterPro" id="IPR036188">
    <property type="entry name" value="FAD/NAD-bd_sf"/>
</dbReference>
<dbReference type="InterPro" id="IPR051209">
    <property type="entry name" value="FAD-bind_Monooxygenase_sf"/>
</dbReference>
<dbReference type="GO" id="GO:0033767">
    <property type="term" value="F:4-hydroxyacetophenone monooxygenase activity"/>
    <property type="evidence" value="ECO:0007669"/>
    <property type="project" value="UniProtKB-EC"/>
</dbReference>
<keyword evidence="2" id="KW-1185">Reference proteome</keyword>
<evidence type="ECO:0000313" key="2">
    <source>
        <dbReference type="Proteomes" id="UP001549320"/>
    </source>
</evidence>
<dbReference type="EMBL" id="JBEPSH010000001">
    <property type="protein sequence ID" value="MET4575056.1"/>
    <property type="molecule type" value="Genomic_DNA"/>
</dbReference>
<dbReference type="RefSeq" id="WP_354440291.1">
    <property type="nucleotide sequence ID" value="NZ_JBEPSH010000001.1"/>
</dbReference>
<proteinExistence type="predicted"/>
<accession>A0ABV2Q215</accession>
<dbReference type="PRINTS" id="PR00469">
    <property type="entry name" value="PNDRDTASEII"/>
</dbReference>
<dbReference type="Gene3D" id="3.50.50.60">
    <property type="entry name" value="FAD/NAD(P)-binding domain"/>
    <property type="match status" value="2"/>
</dbReference>
<dbReference type="PANTHER" id="PTHR42877">
    <property type="entry name" value="L-ORNITHINE N(5)-MONOOXYGENASE-RELATED"/>
    <property type="match status" value="1"/>
</dbReference>
<gene>
    <name evidence="1" type="ORF">ABIE13_000153</name>
</gene>
<dbReference type="SUPFAM" id="SSF51905">
    <property type="entry name" value="FAD/NAD(P)-binding domain"/>
    <property type="match status" value="1"/>
</dbReference>